<proteinExistence type="predicted"/>
<evidence type="ECO:0000256" key="6">
    <source>
        <dbReference type="ARBA" id="ARBA00023065"/>
    </source>
</evidence>
<comment type="subcellular location">
    <subcellularLocation>
        <location evidence="1">Cell membrane</location>
        <topology evidence="1">Multi-pass membrane protein</topology>
    </subcellularLocation>
</comment>
<evidence type="ECO:0000313" key="10">
    <source>
        <dbReference type="Proteomes" id="UP000741863"/>
    </source>
</evidence>
<feature type="transmembrane region" description="Helical" evidence="8">
    <location>
        <begin position="348"/>
        <end position="368"/>
    </location>
</feature>
<accession>A0ABS2PAE2</accession>
<sequence>MKVYGKDIHINPPQWIIIGFLVLILIGTMLLSLPQASTSGESIGIMDAMFMSVSAVCVVGLAIVSVGHDLTTFGQGVLLVLVQLGGLGFMVFGVSVAIILGKITGLKYREFMQPTTRSLSGRGLLRLAGIILCVALSLEAISTVILTIRLVGELGFSDALYTALFHSIAAFNNAGFSLNDQSLEGFIGDPVVNITISALFIIGGLGFMVLVDLYKNRRFKKLSLHSKVVLTTSLALLVVGFIVILAIELFNPETRAMSLSERLWSAYFQSATPRSAGFNTFEISSMLVASQFFIVILMFIGASSGGTGGGIKTNTFVVIILATLNTFRSGHQVHAFRRGIALETVMRALAVVVSSLLFIVLMTLILTMTEGIQDVQFMNVLFEVVSAFSTTGLSMGLTAELTEFGKLLMMITMFVGRLGPLALAFALTYQQHQSRVHYAEEQILVG</sequence>
<feature type="transmembrane region" description="Helical" evidence="8">
    <location>
        <begin position="191"/>
        <end position="214"/>
    </location>
</feature>
<organism evidence="9 10">
    <name type="scientific">Geomicrobium sediminis</name>
    <dbReference type="NCBI Taxonomy" id="1347788"/>
    <lineage>
        <taxon>Bacteria</taxon>
        <taxon>Bacillati</taxon>
        <taxon>Bacillota</taxon>
        <taxon>Bacilli</taxon>
        <taxon>Bacillales</taxon>
        <taxon>Geomicrobium</taxon>
    </lineage>
</organism>
<name>A0ABS2PAE2_9BACL</name>
<evidence type="ECO:0000256" key="5">
    <source>
        <dbReference type="ARBA" id="ARBA00022989"/>
    </source>
</evidence>
<reference evidence="9 10" key="1">
    <citation type="submission" date="2021-01" db="EMBL/GenBank/DDBJ databases">
        <title>Genomic Encyclopedia of Type Strains, Phase IV (KMG-IV): sequencing the most valuable type-strain genomes for metagenomic binning, comparative biology and taxonomic classification.</title>
        <authorList>
            <person name="Goeker M."/>
        </authorList>
    </citation>
    <scope>NUCLEOTIDE SEQUENCE [LARGE SCALE GENOMIC DNA]</scope>
    <source>
        <strain evidence="9 10">DSM 25540</strain>
    </source>
</reference>
<keyword evidence="6" id="KW-0406">Ion transport</keyword>
<keyword evidence="2" id="KW-0813">Transport</keyword>
<keyword evidence="7 8" id="KW-0472">Membrane</keyword>
<dbReference type="EMBL" id="JAFBEC010000003">
    <property type="protein sequence ID" value="MBM7632050.1"/>
    <property type="molecule type" value="Genomic_DNA"/>
</dbReference>
<feature type="transmembrane region" description="Helical" evidence="8">
    <location>
        <begin position="309"/>
        <end position="328"/>
    </location>
</feature>
<feature type="transmembrane region" description="Helical" evidence="8">
    <location>
        <begin position="283"/>
        <end position="302"/>
    </location>
</feature>
<evidence type="ECO:0000256" key="2">
    <source>
        <dbReference type="ARBA" id="ARBA00022448"/>
    </source>
</evidence>
<dbReference type="Pfam" id="PF02386">
    <property type="entry name" value="TrkH"/>
    <property type="match status" value="1"/>
</dbReference>
<feature type="transmembrane region" description="Helical" evidence="8">
    <location>
        <begin position="15"/>
        <end position="33"/>
    </location>
</feature>
<keyword evidence="3" id="KW-1003">Cell membrane</keyword>
<keyword evidence="4 8" id="KW-0812">Transmembrane</keyword>
<keyword evidence="5 8" id="KW-1133">Transmembrane helix</keyword>
<keyword evidence="10" id="KW-1185">Reference proteome</keyword>
<feature type="transmembrane region" description="Helical" evidence="8">
    <location>
        <begin position="407"/>
        <end position="429"/>
    </location>
</feature>
<feature type="transmembrane region" description="Helical" evidence="8">
    <location>
        <begin position="45"/>
        <end position="66"/>
    </location>
</feature>
<evidence type="ECO:0000256" key="3">
    <source>
        <dbReference type="ARBA" id="ARBA00022475"/>
    </source>
</evidence>
<gene>
    <name evidence="9" type="ORF">JOD17_001143</name>
</gene>
<dbReference type="Proteomes" id="UP000741863">
    <property type="component" value="Unassembled WGS sequence"/>
</dbReference>
<feature type="transmembrane region" description="Helical" evidence="8">
    <location>
        <begin position="226"/>
        <end position="247"/>
    </location>
</feature>
<evidence type="ECO:0000256" key="4">
    <source>
        <dbReference type="ARBA" id="ARBA00022692"/>
    </source>
</evidence>
<dbReference type="PANTHER" id="PTHR32024">
    <property type="entry name" value="TRK SYSTEM POTASSIUM UPTAKE PROTEIN TRKG-RELATED"/>
    <property type="match status" value="1"/>
</dbReference>
<evidence type="ECO:0000256" key="7">
    <source>
        <dbReference type="ARBA" id="ARBA00023136"/>
    </source>
</evidence>
<evidence type="ECO:0000256" key="1">
    <source>
        <dbReference type="ARBA" id="ARBA00004651"/>
    </source>
</evidence>
<protein>
    <submittedName>
        <fullName evidence="9">Trk system potassium uptake protein TrkH</fullName>
    </submittedName>
</protein>
<comment type="caution">
    <text evidence="9">The sequence shown here is derived from an EMBL/GenBank/DDBJ whole genome shotgun (WGS) entry which is preliminary data.</text>
</comment>
<evidence type="ECO:0000256" key="8">
    <source>
        <dbReference type="SAM" id="Phobius"/>
    </source>
</evidence>
<dbReference type="RefSeq" id="WP_338028756.1">
    <property type="nucleotide sequence ID" value="NZ_JAFBEC010000003.1"/>
</dbReference>
<evidence type="ECO:0000313" key="9">
    <source>
        <dbReference type="EMBL" id="MBM7632050.1"/>
    </source>
</evidence>
<feature type="transmembrane region" description="Helical" evidence="8">
    <location>
        <begin position="78"/>
        <end position="103"/>
    </location>
</feature>
<dbReference type="PANTHER" id="PTHR32024:SF1">
    <property type="entry name" value="KTR SYSTEM POTASSIUM UPTAKE PROTEIN B"/>
    <property type="match status" value="1"/>
</dbReference>
<dbReference type="InterPro" id="IPR003445">
    <property type="entry name" value="Cat_transpt"/>
</dbReference>
<feature type="transmembrane region" description="Helical" evidence="8">
    <location>
        <begin position="124"/>
        <end position="148"/>
    </location>
</feature>